<feature type="active site" evidence="1">
    <location>
        <position position="176"/>
    </location>
</feature>
<protein>
    <submittedName>
        <fullName evidence="5">Fic family protein</fullName>
    </submittedName>
</protein>
<feature type="site" description="Important for autoinhibition of adenylyltransferase activity" evidence="3">
    <location>
        <position position="53"/>
    </location>
</feature>
<reference evidence="5" key="1">
    <citation type="submission" date="2021-08" db="EMBL/GenBank/DDBJ databases">
        <title>Comparative analyses of Brucepasteria parasyntrophica and Teretinema zuelzerae.</title>
        <authorList>
            <person name="Song Y."/>
            <person name="Brune A."/>
        </authorList>
    </citation>
    <scope>NUCLEOTIDE SEQUENCE</scope>
    <source>
        <strain evidence="5">DSM 1903</strain>
    </source>
</reference>
<feature type="binding site" evidence="2">
    <location>
        <begin position="217"/>
        <end position="218"/>
    </location>
    <ligand>
        <name>ATP</name>
        <dbReference type="ChEBI" id="CHEBI:30616"/>
    </ligand>
</feature>
<dbReference type="AlphaFoldDB" id="A0AAE3EKG0"/>
<gene>
    <name evidence="5" type="ORF">K7J14_15360</name>
</gene>
<name>A0AAE3EKG0_9SPIR</name>
<dbReference type="SUPFAM" id="SSF140931">
    <property type="entry name" value="Fic-like"/>
    <property type="match status" value="1"/>
</dbReference>
<dbReference type="Gene3D" id="1.10.3290.10">
    <property type="entry name" value="Fido-like domain"/>
    <property type="match status" value="1"/>
</dbReference>
<dbReference type="InterPro" id="IPR003812">
    <property type="entry name" value="Fido"/>
</dbReference>
<feature type="domain" description="Fido" evidence="4">
    <location>
        <begin position="97"/>
        <end position="239"/>
    </location>
</feature>
<accession>A0AAE3EKG0</accession>
<dbReference type="Gene3D" id="1.10.10.10">
    <property type="entry name" value="Winged helix-like DNA-binding domain superfamily/Winged helix DNA-binding domain"/>
    <property type="match status" value="1"/>
</dbReference>
<comment type="caution">
    <text evidence="5">The sequence shown here is derived from an EMBL/GenBank/DDBJ whole genome shotgun (WGS) entry which is preliminary data.</text>
</comment>
<dbReference type="PANTHER" id="PTHR13504:SF38">
    <property type="entry name" value="FIDO DOMAIN-CONTAINING PROTEIN"/>
    <property type="match status" value="1"/>
</dbReference>
<dbReference type="InterPro" id="IPR036388">
    <property type="entry name" value="WH-like_DNA-bd_sf"/>
</dbReference>
<feature type="binding site" evidence="2">
    <location>
        <begin position="180"/>
        <end position="187"/>
    </location>
    <ligand>
        <name>ATP</name>
        <dbReference type="ChEBI" id="CHEBI:30616"/>
    </ligand>
</feature>
<evidence type="ECO:0000256" key="3">
    <source>
        <dbReference type="PIRSR" id="PIRSR640198-3"/>
    </source>
</evidence>
<keyword evidence="2" id="KW-0547">Nucleotide-binding</keyword>
<keyword evidence="6" id="KW-1185">Reference proteome</keyword>
<dbReference type="InterPro" id="IPR040198">
    <property type="entry name" value="Fido_containing"/>
</dbReference>
<dbReference type="Pfam" id="PF02661">
    <property type="entry name" value="Fic"/>
    <property type="match status" value="1"/>
</dbReference>
<dbReference type="RefSeq" id="WP_230758451.1">
    <property type="nucleotide sequence ID" value="NZ_JAINWA010000003.1"/>
</dbReference>
<proteinExistence type="predicted"/>
<evidence type="ECO:0000256" key="1">
    <source>
        <dbReference type="PIRSR" id="PIRSR640198-1"/>
    </source>
</evidence>
<dbReference type="PROSITE" id="PS51459">
    <property type="entry name" value="FIDO"/>
    <property type="match status" value="1"/>
</dbReference>
<evidence type="ECO:0000313" key="5">
    <source>
        <dbReference type="EMBL" id="MCD1656077.1"/>
    </source>
</evidence>
<evidence type="ECO:0000259" key="4">
    <source>
        <dbReference type="PROSITE" id="PS51459"/>
    </source>
</evidence>
<evidence type="ECO:0000256" key="2">
    <source>
        <dbReference type="PIRSR" id="PIRSR640198-2"/>
    </source>
</evidence>
<dbReference type="Proteomes" id="UP001198163">
    <property type="component" value="Unassembled WGS sequence"/>
</dbReference>
<dbReference type="GO" id="GO:0005524">
    <property type="term" value="F:ATP binding"/>
    <property type="evidence" value="ECO:0007669"/>
    <property type="project" value="UniProtKB-KW"/>
</dbReference>
<dbReference type="EMBL" id="JAINWA010000003">
    <property type="protein sequence ID" value="MCD1656077.1"/>
    <property type="molecule type" value="Genomic_DNA"/>
</dbReference>
<organism evidence="5 6">
    <name type="scientific">Teretinema zuelzerae</name>
    <dbReference type="NCBI Taxonomy" id="156"/>
    <lineage>
        <taxon>Bacteria</taxon>
        <taxon>Pseudomonadati</taxon>
        <taxon>Spirochaetota</taxon>
        <taxon>Spirochaetia</taxon>
        <taxon>Spirochaetales</taxon>
        <taxon>Treponemataceae</taxon>
        <taxon>Teretinema</taxon>
    </lineage>
</organism>
<keyword evidence="2" id="KW-0067">ATP-binding</keyword>
<dbReference type="InterPro" id="IPR036597">
    <property type="entry name" value="Fido-like_dom_sf"/>
</dbReference>
<sequence>MKPPYQITHRILDLYGQITEALGICQSLLLVKPEARLRKQNRIKTIHSSLAIEGNTLNIEHVTALINNNHVFGPQKDILEVQNAIKAYEQLNEFNPVNVNDFLKAHKTLMNGLVENPGKFRRTQVGIIKGKEVSHIAPGYDMVPGLMKDLFNYLKNDNDLEIIKSCVFHYEMEFIHPFEDGNGRMGRYWQTRLLMKANPIFEFVPIEKVIRDNQEEYYRVLEQSDLSGSSTSFIEFMLDTINKSLRETVEDAKPASPDYKKRIEYALSVLNDWFDRKEYMNVCKGISTATASRDIKQLLIEEKIESLGTGRMTKYRKKASG</sequence>
<evidence type="ECO:0000313" key="6">
    <source>
        <dbReference type="Proteomes" id="UP001198163"/>
    </source>
</evidence>
<dbReference type="PANTHER" id="PTHR13504">
    <property type="entry name" value="FIDO DOMAIN-CONTAINING PROTEIN DDB_G0283145"/>
    <property type="match status" value="1"/>
</dbReference>